<feature type="transmembrane region" description="Helical" evidence="9">
    <location>
        <begin position="465"/>
        <end position="489"/>
    </location>
</feature>
<feature type="region of interest" description="Disordered" evidence="10">
    <location>
        <begin position="331"/>
        <end position="354"/>
    </location>
</feature>
<evidence type="ECO:0000256" key="8">
    <source>
        <dbReference type="ARBA" id="ARBA00023136"/>
    </source>
</evidence>
<name>A0A6A6WYZ8_9PLEO</name>
<evidence type="ECO:0000256" key="1">
    <source>
        <dbReference type="ARBA" id="ARBA00004141"/>
    </source>
</evidence>
<dbReference type="EMBL" id="MU002159">
    <property type="protein sequence ID" value="KAF2789148.1"/>
    <property type="molecule type" value="Genomic_DNA"/>
</dbReference>
<evidence type="ECO:0000256" key="2">
    <source>
        <dbReference type="ARBA" id="ARBA00004555"/>
    </source>
</evidence>
<dbReference type="InterPro" id="IPR004240">
    <property type="entry name" value="EMP70"/>
</dbReference>
<feature type="transmembrane region" description="Helical" evidence="9">
    <location>
        <begin position="429"/>
        <end position="453"/>
    </location>
</feature>
<feature type="chain" id="PRO_5025711906" description="Transmembrane 9 superfamily member" evidence="9">
    <location>
        <begin position="21"/>
        <end position="697"/>
    </location>
</feature>
<evidence type="ECO:0000256" key="4">
    <source>
        <dbReference type="ARBA" id="ARBA00022692"/>
    </source>
</evidence>
<keyword evidence="12" id="KW-1185">Reference proteome</keyword>
<evidence type="ECO:0000313" key="12">
    <source>
        <dbReference type="Proteomes" id="UP000799757"/>
    </source>
</evidence>
<comment type="subcellular location">
    <subcellularLocation>
        <location evidence="2">Golgi apparatus</location>
    </subcellularLocation>
    <subcellularLocation>
        <location evidence="1">Membrane</location>
        <topology evidence="1">Multi-pass membrane protein</topology>
    </subcellularLocation>
</comment>
<feature type="signal peptide" evidence="9">
    <location>
        <begin position="1"/>
        <end position="20"/>
    </location>
</feature>
<evidence type="ECO:0000256" key="3">
    <source>
        <dbReference type="ARBA" id="ARBA00005227"/>
    </source>
</evidence>
<feature type="transmembrane region" description="Helical" evidence="9">
    <location>
        <begin position="406"/>
        <end position="423"/>
    </location>
</feature>
<dbReference type="GO" id="GO:0005794">
    <property type="term" value="C:Golgi apparatus"/>
    <property type="evidence" value="ECO:0007669"/>
    <property type="project" value="UniProtKB-SubCell"/>
</dbReference>
<evidence type="ECO:0000256" key="10">
    <source>
        <dbReference type="SAM" id="MobiDB-lite"/>
    </source>
</evidence>
<organism evidence="11 12">
    <name type="scientific">Melanomma pulvis-pyrius CBS 109.77</name>
    <dbReference type="NCBI Taxonomy" id="1314802"/>
    <lineage>
        <taxon>Eukaryota</taxon>
        <taxon>Fungi</taxon>
        <taxon>Dikarya</taxon>
        <taxon>Ascomycota</taxon>
        <taxon>Pezizomycotina</taxon>
        <taxon>Dothideomycetes</taxon>
        <taxon>Pleosporomycetidae</taxon>
        <taxon>Pleosporales</taxon>
        <taxon>Melanommataceae</taxon>
        <taxon>Melanomma</taxon>
    </lineage>
</organism>
<evidence type="ECO:0000313" key="11">
    <source>
        <dbReference type="EMBL" id="KAF2789148.1"/>
    </source>
</evidence>
<reference evidence="11" key="1">
    <citation type="journal article" date="2020" name="Stud. Mycol.">
        <title>101 Dothideomycetes genomes: a test case for predicting lifestyles and emergence of pathogens.</title>
        <authorList>
            <person name="Haridas S."/>
            <person name="Albert R."/>
            <person name="Binder M."/>
            <person name="Bloem J."/>
            <person name="Labutti K."/>
            <person name="Salamov A."/>
            <person name="Andreopoulos B."/>
            <person name="Baker S."/>
            <person name="Barry K."/>
            <person name="Bills G."/>
            <person name="Bluhm B."/>
            <person name="Cannon C."/>
            <person name="Castanera R."/>
            <person name="Culley D."/>
            <person name="Daum C."/>
            <person name="Ezra D."/>
            <person name="Gonzalez J."/>
            <person name="Henrissat B."/>
            <person name="Kuo A."/>
            <person name="Liang C."/>
            <person name="Lipzen A."/>
            <person name="Lutzoni F."/>
            <person name="Magnuson J."/>
            <person name="Mondo S."/>
            <person name="Nolan M."/>
            <person name="Ohm R."/>
            <person name="Pangilinan J."/>
            <person name="Park H.-J."/>
            <person name="Ramirez L."/>
            <person name="Alfaro M."/>
            <person name="Sun H."/>
            <person name="Tritt A."/>
            <person name="Yoshinaga Y."/>
            <person name="Zwiers L.-H."/>
            <person name="Turgeon B."/>
            <person name="Goodwin S."/>
            <person name="Spatafora J."/>
            <person name="Crous P."/>
            <person name="Grigoriev I."/>
        </authorList>
    </citation>
    <scope>NUCLEOTIDE SEQUENCE</scope>
    <source>
        <strain evidence="11">CBS 109.77</strain>
    </source>
</reference>
<comment type="similarity">
    <text evidence="3 9">Belongs to the nonaspanin (TM9SF) (TC 9.A.2) family.</text>
</comment>
<feature type="transmembrane region" description="Helical" evidence="9">
    <location>
        <begin position="291"/>
        <end position="313"/>
    </location>
</feature>
<feature type="transmembrane region" description="Helical" evidence="9">
    <location>
        <begin position="658"/>
        <end position="687"/>
    </location>
</feature>
<keyword evidence="4 9" id="KW-0812">Transmembrane</keyword>
<protein>
    <recommendedName>
        <fullName evidence="9">Transmembrane 9 superfamily member</fullName>
    </recommendedName>
</protein>
<feature type="transmembrane region" description="Helical" evidence="9">
    <location>
        <begin position="585"/>
        <end position="610"/>
    </location>
</feature>
<keyword evidence="8 9" id="KW-0472">Membrane</keyword>
<dbReference type="Proteomes" id="UP000799757">
    <property type="component" value="Unassembled WGS sequence"/>
</dbReference>
<evidence type="ECO:0000256" key="6">
    <source>
        <dbReference type="ARBA" id="ARBA00022989"/>
    </source>
</evidence>
<proteinExistence type="inferred from homology"/>
<keyword evidence="5 9" id="KW-0732">Signal</keyword>
<dbReference type="PANTHER" id="PTHR10766:SF55">
    <property type="entry name" value="TRANSMEMBRANE 9 SUPERFAMILY MEMBER 4"/>
    <property type="match status" value="1"/>
</dbReference>
<keyword evidence="7" id="KW-0333">Golgi apparatus</keyword>
<feature type="transmembrane region" description="Helical" evidence="9">
    <location>
        <begin position="622"/>
        <end position="646"/>
    </location>
</feature>
<evidence type="ECO:0000256" key="9">
    <source>
        <dbReference type="RuleBase" id="RU363079"/>
    </source>
</evidence>
<gene>
    <name evidence="11" type="ORF">K505DRAFT_313711</name>
</gene>
<dbReference type="AlphaFoldDB" id="A0A6A6WYZ8"/>
<dbReference type="GO" id="GO:0016020">
    <property type="term" value="C:membrane"/>
    <property type="evidence" value="ECO:0007669"/>
    <property type="project" value="UniProtKB-SubCell"/>
</dbReference>
<feature type="transmembrane region" description="Helical" evidence="9">
    <location>
        <begin position="495"/>
        <end position="518"/>
    </location>
</feature>
<keyword evidence="6 9" id="KW-1133">Transmembrane helix</keyword>
<dbReference type="OrthoDB" id="1666796at2759"/>
<evidence type="ECO:0000256" key="5">
    <source>
        <dbReference type="ARBA" id="ARBA00022729"/>
    </source>
</evidence>
<feature type="transmembrane region" description="Helical" evidence="9">
    <location>
        <begin position="556"/>
        <end position="579"/>
    </location>
</feature>
<dbReference type="Pfam" id="PF02990">
    <property type="entry name" value="EMP70"/>
    <property type="match status" value="1"/>
</dbReference>
<dbReference type="GO" id="GO:0072657">
    <property type="term" value="P:protein localization to membrane"/>
    <property type="evidence" value="ECO:0007669"/>
    <property type="project" value="TreeGrafter"/>
</dbReference>
<evidence type="ECO:0000256" key="7">
    <source>
        <dbReference type="ARBA" id="ARBA00023034"/>
    </source>
</evidence>
<sequence length="697" mass="77308">MHSDVRRSAVLCTLLALTQAFYIPGFSIKSYRDGETIPLLVNKVYSDNSELQYAFTELPFVCPPTGRIRTGRFTSGASISLNLGEVLRGDRITVSDYELVMGTDEEARYLCSHTMDEEGLKRTKQLIRDGYMAEWIVDNLPGATSFQTLDKSRKYYAAGFKIGEEVVSLHGGESEFFLNNHVTLVIRYHGAPGKDGAQGKKVIVGFEVFPKSISAGNRTEDGLPVNIQDASVGLALVPGSNSTNENDEVDRVALTIPYTYSVYFREEPKLEWQNRWDMYFVAQDDSSNVHWLAIVNSLIISGLLSAVVAVILARTVRGDIKGYRDGGLEEIKARPRRTQGPKSPRGSGDKNGLLEQIGDLEGDGDMSSDEEMLDNITGWKLVHGDVFRPPAHGELLAPLVGSGTQLLFMATGLLILSAFGILNPSFRGGYISVGTGLFVAAGLFSGYFSSRVYKTFGGQEWQNNVFVTASLVPGLLFATVFVLNLFVWIQASSTAIPFGTLVGLVALWLFIQLPLVYIGGWYGYTIVGAWNHPIKANAIPRQIPVQSWYTKNFQAILLAGFVPFAVIFIELMFVFKSLWQDKTGYYYVFGFMGVVFVVLVVTIIEVTIVATYVQLCTENYHWWWQSFLVGGSSSMWIFAYLIWYFMTNLHITGFVSSLLFFCYGFLACAVYGLLTGTIGFLSAYAFVRRIYGAIKAD</sequence>
<dbReference type="PANTHER" id="PTHR10766">
    <property type="entry name" value="TRANSMEMBRANE 9 SUPERFAMILY PROTEIN"/>
    <property type="match status" value="1"/>
</dbReference>
<accession>A0A6A6WYZ8</accession>